<protein>
    <submittedName>
        <fullName evidence="7">Glutamine synthetase family protein</fullName>
    </submittedName>
</protein>
<feature type="domain" description="GS catalytic" evidence="6">
    <location>
        <begin position="113"/>
        <end position="451"/>
    </location>
</feature>
<keyword evidence="8" id="KW-1185">Reference proteome</keyword>
<dbReference type="InterPro" id="IPR014746">
    <property type="entry name" value="Gln_synth/guanido_kin_cat_dom"/>
</dbReference>
<dbReference type="EMBL" id="JAODOQ010000001">
    <property type="protein sequence ID" value="MCT8985595.1"/>
    <property type="molecule type" value="Genomic_DNA"/>
</dbReference>
<reference evidence="7" key="1">
    <citation type="submission" date="2022-09" db="EMBL/GenBank/DDBJ databases">
        <title>Shewanella sp. KJ10-1 sp.nov, isolated from marine algae.</title>
        <authorList>
            <person name="Butt M."/>
            <person name="Lee J.K."/>
            <person name="Kim J.M."/>
            <person name="Choi D.G."/>
        </authorList>
    </citation>
    <scope>NUCLEOTIDE SEQUENCE</scope>
    <source>
        <strain evidence="7">KJ10-1</strain>
    </source>
</reference>
<dbReference type="PANTHER" id="PTHR43785">
    <property type="entry name" value="GAMMA-GLUTAMYLPUTRESCINE SYNTHETASE"/>
    <property type="match status" value="1"/>
</dbReference>
<comment type="cofactor">
    <cofactor evidence="1">
        <name>Mg(2+)</name>
        <dbReference type="ChEBI" id="CHEBI:18420"/>
    </cofactor>
</comment>
<evidence type="ECO:0000256" key="3">
    <source>
        <dbReference type="ARBA" id="ARBA00022842"/>
    </source>
</evidence>
<evidence type="ECO:0000256" key="1">
    <source>
        <dbReference type="ARBA" id="ARBA00001946"/>
    </source>
</evidence>
<comment type="caution">
    <text evidence="7">The sequence shown here is derived from an EMBL/GenBank/DDBJ whole genome shotgun (WGS) entry which is preliminary data.</text>
</comment>
<gene>
    <name evidence="7" type="ORF">N4T56_02530</name>
</gene>
<dbReference type="Proteomes" id="UP001431192">
    <property type="component" value="Unassembled WGS sequence"/>
</dbReference>
<name>A0ABT2P1Q7_9GAMM</name>
<dbReference type="RefSeq" id="WP_261732112.1">
    <property type="nucleotide sequence ID" value="NZ_JAODOQ010000001.1"/>
</dbReference>
<dbReference type="PROSITE" id="PS51987">
    <property type="entry name" value="GS_CATALYTIC"/>
    <property type="match status" value="1"/>
</dbReference>
<dbReference type="InterPro" id="IPR008146">
    <property type="entry name" value="Gln_synth_cat_dom"/>
</dbReference>
<accession>A0ABT2P1Q7</accession>
<evidence type="ECO:0000313" key="7">
    <source>
        <dbReference type="EMBL" id="MCT8985595.1"/>
    </source>
</evidence>
<sequence>MDKLIAFLKDNKITEVECVISDMTGIARGKIAPVDKFIDEKGMRLPESVLLQTVTGDYINDEIFYSLLDDADIDFVCVPDDSAVFMLPWIVEATAQVIHDCYDRMGNPIELSPRNVLKKVLKLYEDKGWEPVIAPEMEFYLTKRSDDHDLPLKPPIGRSGRPEAGRQSFSIDAANEYDPLFEDMYDWCEAQGLDIDTLIHEDGSAQMEINFSHGNPLALADQVFVFKRTLREAALKHDVCATFMAKPVTDEPGSAMHIHQSIVDKKTGKNIFTKEDGTQSQLFLNYIAGLQTYIPELLPLMAPNANSFRRFLPGTSAPVNLEWGIENRTCGLRIPESSPQNRRIENRIPGADANCYLAIAASLLCGFIGIEKNLRPSTPVSGRANESRTNNDNYLPVTLEEALMAMQESEAGIEYLGQSFITAFVAVKQAELENFRRVVSSWEREFLLLTV</sequence>
<dbReference type="Gene3D" id="3.10.20.70">
    <property type="entry name" value="Glutamine synthetase, N-terminal domain"/>
    <property type="match status" value="1"/>
</dbReference>
<organism evidence="7 8">
    <name type="scientific">Shewanella phaeophyticola</name>
    <dbReference type="NCBI Taxonomy" id="2978345"/>
    <lineage>
        <taxon>Bacteria</taxon>
        <taxon>Pseudomonadati</taxon>
        <taxon>Pseudomonadota</taxon>
        <taxon>Gammaproteobacteria</taxon>
        <taxon>Alteromonadales</taxon>
        <taxon>Shewanellaceae</taxon>
        <taxon>Shewanella</taxon>
    </lineage>
</organism>
<evidence type="ECO:0000256" key="4">
    <source>
        <dbReference type="PROSITE-ProRule" id="PRU01331"/>
    </source>
</evidence>
<dbReference type="InterPro" id="IPR027303">
    <property type="entry name" value="Gln_synth_gly_rich_site"/>
</dbReference>
<dbReference type="SUPFAM" id="SSF54368">
    <property type="entry name" value="Glutamine synthetase, N-terminal domain"/>
    <property type="match status" value="1"/>
</dbReference>
<keyword evidence="3" id="KW-0460">Magnesium</keyword>
<dbReference type="SUPFAM" id="SSF55931">
    <property type="entry name" value="Glutamine synthetase/guanido kinase"/>
    <property type="match status" value="1"/>
</dbReference>
<evidence type="ECO:0000259" key="6">
    <source>
        <dbReference type="PROSITE" id="PS51987"/>
    </source>
</evidence>
<keyword evidence="2" id="KW-0436">Ligase</keyword>
<dbReference type="InterPro" id="IPR036651">
    <property type="entry name" value="Gln_synt_N_sf"/>
</dbReference>
<comment type="similarity">
    <text evidence="4 5">Belongs to the glutamine synthetase family.</text>
</comment>
<proteinExistence type="inferred from homology"/>
<dbReference type="PANTHER" id="PTHR43785:SF3">
    <property type="entry name" value="GS CATALYTIC DOMAIN-CONTAINING PROTEIN"/>
    <property type="match status" value="1"/>
</dbReference>
<dbReference type="Gene3D" id="3.30.590.10">
    <property type="entry name" value="Glutamine synthetase/guanido kinase, catalytic domain"/>
    <property type="match status" value="1"/>
</dbReference>
<dbReference type="PROSITE" id="PS00181">
    <property type="entry name" value="GLNA_ATP"/>
    <property type="match status" value="1"/>
</dbReference>
<evidence type="ECO:0000256" key="2">
    <source>
        <dbReference type="ARBA" id="ARBA00022598"/>
    </source>
</evidence>
<evidence type="ECO:0000256" key="5">
    <source>
        <dbReference type="RuleBase" id="RU000384"/>
    </source>
</evidence>
<dbReference type="Pfam" id="PF00120">
    <property type="entry name" value="Gln-synt_C"/>
    <property type="match status" value="1"/>
</dbReference>
<evidence type="ECO:0000313" key="8">
    <source>
        <dbReference type="Proteomes" id="UP001431192"/>
    </source>
</evidence>
<dbReference type="SMART" id="SM01230">
    <property type="entry name" value="Gln-synt_C"/>
    <property type="match status" value="1"/>
</dbReference>